<dbReference type="Proteomes" id="UP000008915">
    <property type="component" value="Chromosome"/>
</dbReference>
<dbReference type="EMBL" id="CP002344">
    <property type="protein sequence ID" value="ADU50607.1"/>
    <property type="molecule type" value="Genomic_DNA"/>
</dbReference>
<organism evidence="5 6">
    <name type="scientific">Thermaerobacter marianensis (strain ATCC 700841 / DSM 12885 / JCM 10246 / 7p75a)</name>
    <dbReference type="NCBI Taxonomy" id="644966"/>
    <lineage>
        <taxon>Bacteria</taxon>
        <taxon>Bacillati</taxon>
        <taxon>Bacillota</taxon>
        <taxon>Clostridia</taxon>
        <taxon>Eubacteriales</taxon>
        <taxon>Clostridiales Family XVII. Incertae Sedis</taxon>
        <taxon>Thermaerobacter</taxon>
    </lineage>
</organism>
<name>E6SGX6_THEM7</name>
<keyword evidence="5" id="KW-0378">Hydrolase</keyword>
<dbReference type="GO" id="GO:0005524">
    <property type="term" value="F:ATP binding"/>
    <property type="evidence" value="ECO:0007669"/>
    <property type="project" value="UniProtKB-KW"/>
</dbReference>
<dbReference type="PANTHER" id="PTHR42788:SF13">
    <property type="entry name" value="ALIPHATIC SULFONATES IMPORT ATP-BINDING PROTEIN SSUB"/>
    <property type="match status" value="1"/>
</dbReference>
<dbReference type="HOGENOM" id="CLU_000604_1_22_9"/>
<keyword evidence="1" id="KW-0813">Transport</keyword>
<dbReference type="KEGG" id="tmr:Tmar_0486"/>
<dbReference type="InterPro" id="IPR027417">
    <property type="entry name" value="P-loop_NTPase"/>
</dbReference>
<sequence>MSVPWKIRIRGLRKEFVAGRRVIAALDGIDLEVAEGEFVCLVGPSGCGKTTLLRILAGLEKPTAGTIEVAGSDPARPLQAMVFQEQSVFPWMTVRRNIGYGLALRRVPRAERERIVDHYLDLVGLTPFADAYPHQLSGGMKQRVSVARAFAVDPEILLMDEPFAALDEQNKLLLAEELLRLWEANRKTVLYVTHSIDEAIHLADRIVVFTASPGRIKAEVPVAIPRHRDLDTLRGHPAYAAAYQRVWQALRDEVLAARRHEERERVAGRR</sequence>
<dbReference type="GO" id="GO:0016887">
    <property type="term" value="F:ATP hydrolysis activity"/>
    <property type="evidence" value="ECO:0007669"/>
    <property type="project" value="InterPro"/>
</dbReference>
<proteinExistence type="predicted"/>
<dbReference type="InterPro" id="IPR003593">
    <property type="entry name" value="AAA+_ATPase"/>
</dbReference>
<keyword evidence="3" id="KW-0067">ATP-binding</keyword>
<evidence type="ECO:0000313" key="6">
    <source>
        <dbReference type="Proteomes" id="UP000008915"/>
    </source>
</evidence>
<evidence type="ECO:0000256" key="3">
    <source>
        <dbReference type="ARBA" id="ARBA00022840"/>
    </source>
</evidence>
<keyword evidence="2" id="KW-0547">Nucleotide-binding</keyword>
<dbReference type="InterPro" id="IPR050166">
    <property type="entry name" value="ABC_transporter_ATP-bind"/>
</dbReference>
<dbReference type="InterPro" id="IPR003439">
    <property type="entry name" value="ABC_transporter-like_ATP-bd"/>
</dbReference>
<dbReference type="SUPFAM" id="SSF52540">
    <property type="entry name" value="P-loop containing nucleoside triphosphate hydrolases"/>
    <property type="match status" value="1"/>
</dbReference>
<dbReference type="AlphaFoldDB" id="E6SGX6"/>
<evidence type="ECO:0000259" key="4">
    <source>
        <dbReference type="PROSITE" id="PS50893"/>
    </source>
</evidence>
<dbReference type="PROSITE" id="PS00211">
    <property type="entry name" value="ABC_TRANSPORTER_1"/>
    <property type="match status" value="1"/>
</dbReference>
<dbReference type="Gene3D" id="3.40.50.300">
    <property type="entry name" value="P-loop containing nucleotide triphosphate hydrolases"/>
    <property type="match status" value="1"/>
</dbReference>
<evidence type="ECO:0000256" key="1">
    <source>
        <dbReference type="ARBA" id="ARBA00022448"/>
    </source>
</evidence>
<dbReference type="eggNOG" id="COG1116">
    <property type="taxonomic scope" value="Bacteria"/>
</dbReference>
<dbReference type="Pfam" id="PF00005">
    <property type="entry name" value="ABC_tran"/>
    <property type="match status" value="1"/>
</dbReference>
<gene>
    <name evidence="5" type="ordered locus">Tmar_0486</name>
</gene>
<accession>E6SGX6</accession>
<evidence type="ECO:0000256" key="2">
    <source>
        <dbReference type="ARBA" id="ARBA00022741"/>
    </source>
</evidence>
<dbReference type="STRING" id="644966.Tmar_0486"/>
<reference evidence="5 6" key="1">
    <citation type="journal article" date="2010" name="Stand. Genomic Sci.">
        <title>Complete genome sequence of Thermaerobacter marianensis type strain (7p75a).</title>
        <authorList>
            <person name="Han C."/>
            <person name="Gu W."/>
            <person name="Zhang X."/>
            <person name="Lapidus A."/>
            <person name="Nolan M."/>
            <person name="Copeland A."/>
            <person name="Lucas S."/>
            <person name="Del Rio T.G."/>
            <person name="Tice H."/>
            <person name="Cheng J.F."/>
            <person name="Tapia R."/>
            <person name="Goodwin L."/>
            <person name="Pitluck S."/>
            <person name="Pagani I."/>
            <person name="Ivanova N."/>
            <person name="Mavromatis K."/>
            <person name="Mikhailova N."/>
            <person name="Pati A."/>
            <person name="Chen A."/>
            <person name="Palaniappan K."/>
            <person name="Land M."/>
            <person name="Hauser L."/>
            <person name="Chang Y.J."/>
            <person name="Jeffries C.D."/>
            <person name="Schneider S."/>
            <person name="Rohde M."/>
            <person name="Goker M."/>
            <person name="Pukall R."/>
            <person name="Woyke T."/>
            <person name="Bristow J."/>
            <person name="Eisen J.A."/>
            <person name="Markowitz V."/>
            <person name="Hugenholtz P."/>
            <person name="Kyrpides N.C."/>
            <person name="Klenk H.P."/>
            <person name="Detter J.C."/>
        </authorList>
    </citation>
    <scope>NUCLEOTIDE SEQUENCE [LARGE SCALE GENOMIC DNA]</scope>
    <source>
        <strain evidence="6">ATCC 700841 / DSM 12885 / JCM 10246 / 7p75a</strain>
    </source>
</reference>
<keyword evidence="6" id="KW-1185">Reference proteome</keyword>
<evidence type="ECO:0000313" key="5">
    <source>
        <dbReference type="EMBL" id="ADU50607.1"/>
    </source>
</evidence>
<reference evidence="6" key="2">
    <citation type="journal article" date="2010" name="Stand. Genomic Sci.">
        <title>Complete genome sequence of Thermaerobacter marianensis type strain (7p75aT).</title>
        <authorList>
            <person name="Han C."/>
            <person name="Gu W."/>
            <person name="Zhang X."/>
            <person name="Lapidus A."/>
            <person name="Nolan M."/>
            <person name="Copeland A."/>
            <person name="Lucas S."/>
            <person name="Glavina Del Rio T."/>
            <person name="Tice H."/>
            <person name="Cheng J."/>
            <person name="Tapia R."/>
            <person name="Goodwin L."/>
            <person name="Pitluck S."/>
            <person name="Pagani I."/>
            <person name="Ivanova N."/>
            <person name="Mavromatis K."/>
            <person name="Mikhailova N."/>
            <person name="Pati A."/>
            <person name="Chen A."/>
            <person name="Palaniappan K."/>
            <person name="Land M."/>
            <person name="Hauser L."/>
            <person name="Chang Y."/>
            <person name="Jeffries C."/>
            <person name="Schneider S."/>
            <person name="Rohde M."/>
            <person name="Goker M."/>
            <person name="Pukall R."/>
            <person name="Woyke T."/>
            <person name="Bristow J."/>
            <person name="Eisen J."/>
            <person name="Markowitz V."/>
            <person name="Hugenholtz P."/>
            <person name="Kyrpides N."/>
            <person name="Klenk H."/>
            <person name="Detter J."/>
        </authorList>
    </citation>
    <scope>NUCLEOTIDE SEQUENCE [LARGE SCALE GENOMIC DNA]</scope>
    <source>
        <strain evidence="6">ATCC 700841 / DSM 12885 / JCM 10246 / 7p75a</strain>
    </source>
</reference>
<dbReference type="EC" id="3.6.3.25" evidence="5"/>
<dbReference type="PROSITE" id="PS50893">
    <property type="entry name" value="ABC_TRANSPORTER_2"/>
    <property type="match status" value="1"/>
</dbReference>
<dbReference type="SMART" id="SM00382">
    <property type="entry name" value="AAA"/>
    <property type="match status" value="1"/>
</dbReference>
<feature type="domain" description="ABC transporter" evidence="4">
    <location>
        <begin position="7"/>
        <end position="236"/>
    </location>
</feature>
<dbReference type="CDD" id="cd03293">
    <property type="entry name" value="ABC_NrtD_SsuB_transporters"/>
    <property type="match status" value="1"/>
</dbReference>
<dbReference type="RefSeq" id="WP_013494912.1">
    <property type="nucleotide sequence ID" value="NC_014831.1"/>
</dbReference>
<dbReference type="InterPro" id="IPR017871">
    <property type="entry name" value="ABC_transporter-like_CS"/>
</dbReference>
<dbReference type="OrthoDB" id="9801958at2"/>
<dbReference type="PANTHER" id="PTHR42788">
    <property type="entry name" value="TAURINE IMPORT ATP-BINDING PROTEIN-RELATED"/>
    <property type="match status" value="1"/>
</dbReference>
<protein>
    <submittedName>
        <fullName evidence="5">ABC transporter related protein</fullName>
        <ecNumber evidence="5">3.6.3.25</ecNumber>
    </submittedName>
</protein>